<dbReference type="EMBL" id="ML993581">
    <property type="protein sequence ID" value="KAF2172512.1"/>
    <property type="molecule type" value="Genomic_DNA"/>
</dbReference>
<accession>A0A6A6D2V7</accession>
<keyword evidence="2" id="KW-1185">Reference proteome</keyword>
<dbReference type="SUPFAM" id="SSF51726">
    <property type="entry name" value="UROD/MetE-like"/>
    <property type="match status" value="1"/>
</dbReference>
<dbReference type="Gene3D" id="3.20.20.210">
    <property type="match status" value="1"/>
</dbReference>
<dbReference type="RefSeq" id="XP_033673401.1">
    <property type="nucleotide sequence ID" value="XM_033815472.1"/>
</dbReference>
<reference evidence="1" key="1">
    <citation type="journal article" date="2020" name="Stud. Mycol.">
        <title>101 Dothideomycetes genomes: a test case for predicting lifestyles and emergence of pathogens.</title>
        <authorList>
            <person name="Haridas S."/>
            <person name="Albert R."/>
            <person name="Binder M."/>
            <person name="Bloem J."/>
            <person name="Labutti K."/>
            <person name="Salamov A."/>
            <person name="Andreopoulos B."/>
            <person name="Baker S."/>
            <person name="Barry K."/>
            <person name="Bills G."/>
            <person name="Bluhm B."/>
            <person name="Cannon C."/>
            <person name="Castanera R."/>
            <person name="Culley D."/>
            <person name="Daum C."/>
            <person name="Ezra D."/>
            <person name="Gonzalez J."/>
            <person name="Henrissat B."/>
            <person name="Kuo A."/>
            <person name="Liang C."/>
            <person name="Lipzen A."/>
            <person name="Lutzoni F."/>
            <person name="Magnuson J."/>
            <person name="Mondo S."/>
            <person name="Nolan M."/>
            <person name="Ohm R."/>
            <person name="Pangilinan J."/>
            <person name="Park H.-J."/>
            <person name="Ramirez L."/>
            <person name="Alfaro M."/>
            <person name="Sun H."/>
            <person name="Tritt A."/>
            <person name="Yoshinaga Y."/>
            <person name="Zwiers L.-H."/>
            <person name="Turgeon B."/>
            <person name="Goodwin S."/>
            <person name="Spatafora J."/>
            <person name="Crous P."/>
            <person name="Grigoriev I."/>
        </authorList>
    </citation>
    <scope>NUCLEOTIDE SEQUENCE</scope>
    <source>
        <strain evidence="1">ATCC 36951</strain>
    </source>
</reference>
<evidence type="ECO:0000313" key="1">
    <source>
        <dbReference type="EMBL" id="KAF2172512.1"/>
    </source>
</evidence>
<gene>
    <name evidence="1" type="ORF">M409DRAFT_63175</name>
</gene>
<evidence type="ECO:0000313" key="2">
    <source>
        <dbReference type="Proteomes" id="UP000799537"/>
    </source>
</evidence>
<evidence type="ECO:0008006" key="3">
    <source>
        <dbReference type="Google" id="ProtNLM"/>
    </source>
</evidence>
<dbReference type="AlphaFoldDB" id="A0A6A6D2V7"/>
<protein>
    <recommendedName>
        <fullName evidence="3">Cobalamin-independent methionine synthase MetE C-terminal/archaeal domain-containing protein</fullName>
    </recommendedName>
</protein>
<dbReference type="GeneID" id="54568744"/>
<organism evidence="1 2">
    <name type="scientific">Zasmidium cellare ATCC 36951</name>
    <dbReference type="NCBI Taxonomy" id="1080233"/>
    <lineage>
        <taxon>Eukaryota</taxon>
        <taxon>Fungi</taxon>
        <taxon>Dikarya</taxon>
        <taxon>Ascomycota</taxon>
        <taxon>Pezizomycotina</taxon>
        <taxon>Dothideomycetes</taxon>
        <taxon>Dothideomycetidae</taxon>
        <taxon>Mycosphaerellales</taxon>
        <taxon>Mycosphaerellaceae</taxon>
        <taxon>Zasmidium</taxon>
    </lineage>
</organism>
<proteinExistence type="predicted"/>
<dbReference type="OrthoDB" id="5422863at2759"/>
<sequence length="351" mass="39737">MATIKGVHLIGSIQAPDAESAMRRVCTGLPGRLKRVPDGETGSRNYFTLWQYYLFKVAPQMMVSFEDNTESAKRVFTDEEVDEGIEQLKKAGIETGYDDAAIESYAVFKRLRDEGVIPQGVKFQVGIPSVASVVSVFVEAAFQPKVYPIYEEALFRALRVLQDKIPHEDLAIQLDLAVDTAFWEGAYLTPWFKDKFNVKDYVTEYLLRMIEHVDQDVELGIHNCYGDMNHQHWFEPTSLRAVVDRGLRLFEKSSHKINWFHLPVPVSTMETLEAFLAPLSDLVPKLKENNTDLVLGLVQYDDEGGTRKRIDAASKFVSEFEIATECGWGRTPEDQIDNIMELSCGLSQPVS</sequence>
<dbReference type="InterPro" id="IPR038071">
    <property type="entry name" value="UROD/MetE-like_sf"/>
</dbReference>
<dbReference type="Proteomes" id="UP000799537">
    <property type="component" value="Unassembled WGS sequence"/>
</dbReference>
<name>A0A6A6D2V7_ZASCE</name>